<keyword evidence="1" id="KW-0805">Transcription regulation</keyword>
<comment type="caution">
    <text evidence="5">The sequence shown here is derived from an EMBL/GenBank/DDBJ whole genome shotgun (WGS) entry which is preliminary data.</text>
</comment>
<evidence type="ECO:0000313" key="5">
    <source>
        <dbReference type="EMBL" id="GAI41773.1"/>
    </source>
</evidence>
<reference evidence="5" key="1">
    <citation type="journal article" date="2014" name="Front. Microbiol.">
        <title>High frequency of phylogenetically diverse reductive dehalogenase-homologous genes in deep subseafloor sedimentary metagenomes.</title>
        <authorList>
            <person name="Kawai M."/>
            <person name="Futagami T."/>
            <person name="Toyoda A."/>
            <person name="Takaki Y."/>
            <person name="Nishi S."/>
            <person name="Hori S."/>
            <person name="Arai W."/>
            <person name="Tsubouchi T."/>
            <person name="Morono Y."/>
            <person name="Uchiyama I."/>
            <person name="Ito T."/>
            <person name="Fujiyama A."/>
            <person name="Inagaki F."/>
            <person name="Takami H."/>
        </authorList>
    </citation>
    <scope>NUCLEOTIDE SEQUENCE</scope>
    <source>
        <strain evidence="5">Expedition CK06-06</strain>
    </source>
</reference>
<organism evidence="5">
    <name type="scientific">marine sediment metagenome</name>
    <dbReference type="NCBI Taxonomy" id="412755"/>
    <lineage>
        <taxon>unclassified sequences</taxon>
        <taxon>metagenomes</taxon>
        <taxon>ecological metagenomes</taxon>
    </lineage>
</organism>
<proteinExistence type="predicted"/>
<evidence type="ECO:0000256" key="1">
    <source>
        <dbReference type="ARBA" id="ARBA00023015"/>
    </source>
</evidence>
<dbReference type="PRINTS" id="PR00598">
    <property type="entry name" value="HTHMARR"/>
</dbReference>
<dbReference type="InterPro" id="IPR023187">
    <property type="entry name" value="Tscrpt_reg_MarR-type_CS"/>
</dbReference>
<evidence type="ECO:0000259" key="4">
    <source>
        <dbReference type="PROSITE" id="PS50995"/>
    </source>
</evidence>
<protein>
    <recommendedName>
        <fullName evidence="4">HTH marR-type domain-containing protein</fullName>
    </recommendedName>
</protein>
<dbReference type="Pfam" id="PF01047">
    <property type="entry name" value="MarR"/>
    <property type="match status" value="1"/>
</dbReference>
<keyword evidence="3" id="KW-0804">Transcription</keyword>
<dbReference type="GO" id="GO:0006950">
    <property type="term" value="P:response to stress"/>
    <property type="evidence" value="ECO:0007669"/>
    <property type="project" value="TreeGrafter"/>
</dbReference>
<evidence type="ECO:0000256" key="2">
    <source>
        <dbReference type="ARBA" id="ARBA00023125"/>
    </source>
</evidence>
<dbReference type="EMBL" id="BARV01031802">
    <property type="protein sequence ID" value="GAI41773.1"/>
    <property type="molecule type" value="Genomic_DNA"/>
</dbReference>
<gene>
    <name evidence="5" type="ORF">S06H3_50251</name>
</gene>
<keyword evidence="2" id="KW-0238">DNA-binding</keyword>
<dbReference type="Gene3D" id="1.10.10.10">
    <property type="entry name" value="Winged helix-like DNA-binding domain superfamily/Winged helix DNA-binding domain"/>
    <property type="match status" value="1"/>
</dbReference>
<dbReference type="GO" id="GO:0003677">
    <property type="term" value="F:DNA binding"/>
    <property type="evidence" value="ECO:0007669"/>
    <property type="project" value="UniProtKB-KW"/>
</dbReference>
<name>X1NDS8_9ZZZZ</name>
<dbReference type="InterPro" id="IPR000835">
    <property type="entry name" value="HTH_MarR-typ"/>
</dbReference>
<dbReference type="AlphaFoldDB" id="X1NDS8"/>
<dbReference type="SUPFAM" id="SSF46785">
    <property type="entry name" value="Winged helix' DNA-binding domain"/>
    <property type="match status" value="1"/>
</dbReference>
<dbReference type="PROSITE" id="PS50995">
    <property type="entry name" value="HTH_MARR_2"/>
    <property type="match status" value="1"/>
</dbReference>
<accession>X1NDS8</accession>
<dbReference type="PANTHER" id="PTHR33164:SF43">
    <property type="entry name" value="HTH-TYPE TRANSCRIPTIONAL REPRESSOR YETL"/>
    <property type="match status" value="1"/>
</dbReference>
<dbReference type="SMART" id="SM00347">
    <property type="entry name" value="HTH_MARR"/>
    <property type="match status" value="1"/>
</dbReference>
<evidence type="ECO:0000256" key="3">
    <source>
        <dbReference type="ARBA" id="ARBA00023163"/>
    </source>
</evidence>
<dbReference type="InterPro" id="IPR036388">
    <property type="entry name" value="WH-like_DNA-bd_sf"/>
</dbReference>
<dbReference type="InterPro" id="IPR036390">
    <property type="entry name" value="WH_DNA-bd_sf"/>
</dbReference>
<feature type="non-terminal residue" evidence="5">
    <location>
        <position position="104"/>
    </location>
</feature>
<sequence length="104" mass="12054">MHLSRLIVFSDVINRYLHLRIKDDISWLRVSAVLFIITRGGKLTPTQLANLMLRSRNSVTNLIEGLEKDGLVRRYHTKKDRRTVYIEVTSAGLSFIMTRLKVLT</sequence>
<dbReference type="PROSITE" id="PS01117">
    <property type="entry name" value="HTH_MARR_1"/>
    <property type="match status" value="1"/>
</dbReference>
<dbReference type="PANTHER" id="PTHR33164">
    <property type="entry name" value="TRANSCRIPTIONAL REGULATOR, MARR FAMILY"/>
    <property type="match status" value="1"/>
</dbReference>
<dbReference type="InterPro" id="IPR039422">
    <property type="entry name" value="MarR/SlyA-like"/>
</dbReference>
<feature type="domain" description="HTH marR-type" evidence="4">
    <location>
        <begin position="1"/>
        <end position="104"/>
    </location>
</feature>
<dbReference type="GO" id="GO:0003700">
    <property type="term" value="F:DNA-binding transcription factor activity"/>
    <property type="evidence" value="ECO:0007669"/>
    <property type="project" value="InterPro"/>
</dbReference>